<name>A0ABW7XTJ5_STRCE</name>
<dbReference type="InterPro" id="IPR043917">
    <property type="entry name" value="DUF5753"/>
</dbReference>
<sequence>MRRQELLYQPGRQFRLIMWEAALLAGLAPPDVLATQMDRLTSVIGLDTVRLGVVPIGAPLAVPPGNGFWLYDDRLAIVEEWHVELWLNDTDSVALYRRVWETLDKAAVYGTQARRIIGRVRVHFADLA</sequence>
<evidence type="ECO:0000313" key="3">
    <source>
        <dbReference type="Proteomes" id="UP001612415"/>
    </source>
</evidence>
<gene>
    <name evidence="2" type="ORF">ACIA8P_01865</name>
</gene>
<feature type="domain" description="DUF5753" evidence="1">
    <location>
        <begin position="1"/>
        <end position="118"/>
    </location>
</feature>
<evidence type="ECO:0000313" key="2">
    <source>
        <dbReference type="EMBL" id="MFI5673407.1"/>
    </source>
</evidence>
<protein>
    <submittedName>
        <fullName evidence="2">Scr1 family TA system antitoxin-like transcriptional regulator</fullName>
    </submittedName>
</protein>
<evidence type="ECO:0000259" key="1">
    <source>
        <dbReference type="Pfam" id="PF19054"/>
    </source>
</evidence>
<dbReference type="Proteomes" id="UP001612415">
    <property type="component" value="Unassembled WGS sequence"/>
</dbReference>
<organism evidence="2 3">
    <name type="scientific">Streptomyces cellulosae</name>
    <dbReference type="NCBI Taxonomy" id="1968"/>
    <lineage>
        <taxon>Bacteria</taxon>
        <taxon>Bacillati</taxon>
        <taxon>Actinomycetota</taxon>
        <taxon>Actinomycetes</taxon>
        <taxon>Kitasatosporales</taxon>
        <taxon>Streptomycetaceae</taxon>
        <taxon>Streptomyces</taxon>
    </lineage>
</organism>
<proteinExistence type="predicted"/>
<dbReference type="RefSeq" id="WP_398654433.1">
    <property type="nucleotide sequence ID" value="NZ_JBITDC010000001.1"/>
</dbReference>
<accession>A0ABW7XTJ5</accession>
<comment type="caution">
    <text evidence="2">The sequence shown here is derived from an EMBL/GenBank/DDBJ whole genome shotgun (WGS) entry which is preliminary data.</text>
</comment>
<dbReference type="EMBL" id="JBITDC010000001">
    <property type="protein sequence ID" value="MFI5673407.1"/>
    <property type="molecule type" value="Genomic_DNA"/>
</dbReference>
<dbReference type="Pfam" id="PF19054">
    <property type="entry name" value="DUF5753"/>
    <property type="match status" value="1"/>
</dbReference>
<keyword evidence="3" id="KW-1185">Reference proteome</keyword>
<reference evidence="2 3" key="1">
    <citation type="submission" date="2024-10" db="EMBL/GenBank/DDBJ databases">
        <title>The Natural Products Discovery Center: Release of the First 8490 Sequenced Strains for Exploring Actinobacteria Biosynthetic Diversity.</title>
        <authorList>
            <person name="Kalkreuter E."/>
            <person name="Kautsar S.A."/>
            <person name="Yang D."/>
            <person name="Bader C.D."/>
            <person name="Teijaro C.N."/>
            <person name="Fluegel L."/>
            <person name="Davis C.M."/>
            <person name="Simpson J.R."/>
            <person name="Lauterbach L."/>
            <person name="Steele A.D."/>
            <person name="Gui C."/>
            <person name="Meng S."/>
            <person name="Li G."/>
            <person name="Viehrig K."/>
            <person name="Ye F."/>
            <person name="Su P."/>
            <person name="Kiefer A.F."/>
            <person name="Nichols A."/>
            <person name="Cepeda A.J."/>
            <person name="Yan W."/>
            <person name="Fan B."/>
            <person name="Jiang Y."/>
            <person name="Adhikari A."/>
            <person name="Zheng C.-J."/>
            <person name="Schuster L."/>
            <person name="Cowan T.M."/>
            <person name="Smanski M.J."/>
            <person name="Chevrette M.G."/>
            <person name="De Carvalho L.P.S."/>
            <person name="Shen B."/>
        </authorList>
    </citation>
    <scope>NUCLEOTIDE SEQUENCE [LARGE SCALE GENOMIC DNA]</scope>
    <source>
        <strain evidence="2 3">NPDC051599</strain>
    </source>
</reference>